<feature type="compositionally biased region" description="Polar residues" evidence="1">
    <location>
        <begin position="808"/>
        <end position="820"/>
    </location>
</feature>
<feature type="region of interest" description="Disordered" evidence="1">
    <location>
        <begin position="798"/>
        <end position="862"/>
    </location>
</feature>
<feature type="region of interest" description="Disordered" evidence="1">
    <location>
        <begin position="895"/>
        <end position="966"/>
    </location>
</feature>
<protein>
    <submittedName>
        <fullName evidence="2">Uncharacterized protein</fullName>
    </submittedName>
</protein>
<feature type="region of interest" description="Disordered" evidence="1">
    <location>
        <begin position="133"/>
        <end position="155"/>
    </location>
</feature>
<reference evidence="2" key="1">
    <citation type="submission" date="2021-02" db="EMBL/GenBank/DDBJ databases">
        <authorList>
            <person name="Nowell W R."/>
        </authorList>
    </citation>
    <scope>NUCLEOTIDE SEQUENCE</scope>
</reference>
<comment type="caution">
    <text evidence="2">The sequence shown here is derived from an EMBL/GenBank/DDBJ whole genome shotgun (WGS) entry which is preliminary data.</text>
</comment>
<gene>
    <name evidence="2" type="ORF">XAT740_LOCUS42703</name>
</gene>
<feature type="region of interest" description="Disordered" evidence="1">
    <location>
        <begin position="702"/>
        <end position="727"/>
    </location>
</feature>
<feature type="compositionally biased region" description="Polar residues" evidence="1">
    <location>
        <begin position="955"/>
        <end position="965"/>
    </location>
</feature>
<proteinExistence type="predicted"/>
<dbReference type="AlphaFoldDB" id="A0A815X293"/>
<accession>A0A815X293</accession>
<organism evidence="2 3">
    <name type="scientific">Adineta ricciae</name>
    <name type="common">Rotifer</name>
    <dbReference type="NCBI Taxonomy" id="249248"/>
    <lineage>
        <taxon>Eukaryota</taxon>
        <taxon>Metazoa</taxon>
        <taxon>Spiralia</taxon>
        <taxon>Gnathifera</taxon>
        <taxon>Rotifera</taxon>
        <taxon>Eurotatoria</taxon>
        <taxon>Bdelloidea</taxon>
        <taxon>Adinetida</taxon>
        <taxon>Adinetidae</taxon>
        <taxon>Adineta</taxon>
    </lineage>
</organism>
<feature type="compositionally biased region" description="Basic and acidic residues" evidence="1">
    <location>
        <begin position="937"/>
        <end position="946"/>
    </location>
</feature>
<evidence type="ECO:0000313" key="3">
    <source>
        <dbReference type="Proteomes" id="UP000663828"/>
    </source>
</evidence>
<dbReference type="Proteomes" id="UP000663828">
    <property type="component" value="Unassembled WGS sequence"/>
</dbReference>
<name>A0A815X293_ADIRI</name>
<evidence type="ECO:0000256" key="1">
    <source>
        <dbReference type="SAM" id="MobiDB-lite"/>
    </source>
</evidence>
<evidence type="ECO:0000313" key="2">
    <source>
        <dbReference type="EMBL" id="CAF1548463.1"/>
    </source>
</evidence>
<sequence>MANYRSSTHPIAADFSAVLQRNFDQLNSLPSFNVDFIDEDEDWYLHCFLKEQQRNGHSFEITLSALSSIVGTLSEYSSFVNPINNTMGYLNQNHHIIGESASNKSSICNEIGLALHNVTELFPGKYSSSNQYSDENANIVTNGNQNQPKSKTKSNEMDYNLVLSNVTEVGLVMNLSKINTLLLHGDGDVALQKLGYYEQGKNETAAGISLFCEASDGIRSGFIRGTGVSSIKIGRPVALMSTFIASTGTKMAPMLQRLHETPFQDGVFGRMFYTWCESVTDLPKARSSSYTNIASFSHFAYAVACLFEHVLQFRYSAHPNDFSDANEERLDYEERLVLEREKQGVDTPVTYSNILNHKDTRSDRADGNENMDENNSSFKLLKTLLDDWWKSSNSSERHFKSIRRKVILMMSKCIWSMKIIRIIFQLMSKILKTIDQKQGDRAASSSASMDLAFQHAIQASIKTYLFDNCQQIESNKWIMWSDKTDVIIGYNWYLRKMLVTETFLSLKSLPDIIENRLGRRTVEKDQHEIKLEKAMVKVMSFSVVFFTRRYMTSNKNGAGSGQFCHIHDLKPDQILSPLIDSGLLIGGSFIKCARPGNDGVKYASFCKQLPSVIQTNPRIRKAFEDLGLNMTDYENTFQHQRLPLNAEFTDEAIEFIRATDDFAQYYHNYYKEGARFQSFRTMVDERIRLGQIVDIQDKMLSSSQISTNPSQNDPAHDNPSQLNISSSRIPIVKLNSTKPTAKTNNVGANCKITSSTIKILSDRQSRTTTDEVVENHLRTNNVDIVDRIIQDQLIASSSNSNENAAVFPQSSEPNGHSSSFYRDAVDDSSRKGSDLTSIASVNDRQHDESYSSPFLSKTTSFSIDDLPDQRSALSMTTAVSEHILDDQLIDPVINSNEENGYTSIDSSRSDDERPSSHESAISIDNSFGNVPNNIDSHQTRSIDNKHQEKRKKGRPSSNNSTSQKLSTEDVDNLLLSPQSFGSVWKSILIKRQFLLGTSTDLFRMIPCKLFDEKSRFKVIDFLLHKKLLVQADWFCDSKGNSIQGYLKGSPADPDVSMALADVGIDIEEYKRCLKSVHDGKRILDGKIMNQSYLFSIRLQRHIQHDQWFSQNISIDERFLFVEKRLLQTISNFQTDEFRKQKKEKVAKKLTNKRKRTDELQKETLLICGTDLGAKRKRKPKMRDD</sequence>
<dbReference type="EMBL" id="CAJNOR010005154">
    <property type="protein sequence ID" value="CAF1548463.1"/>
    <property type="molecule type" value="Genomic_DNA"/>
</dbReference>
<feature type="compositionally biased region" description="Basic and acidic residues" evidence="1">
    <location>
        <begin position="823"/>
        <end position="833"/>
    </location>
</feature>
<keyword evidence="3" id="KW-1185">Reference proteome</keyword>
<feature type="compositionally biased region" description="Polar residues" evidence="1">
    <location>
        <begin position="850"/>
        <end position="862"/>
    </location>
</feature>
<feature type="compositionally biased region" description="Polar residues" evidence="1">
    <location>
        <begin position="922"/>
        <end position="936"/>
    </location>
</feature>
<feature type="compositionally biased region" description="Basic and acidic residues" evidence="1">
    <location>
        <begin position="907"/>
        <end position="916"/>
    </location>
</feature>
<feature type="compositionally biased region" description="Polar residues" evidence="1">
    <location>
        <begin position="133"/>
        <end position="149"/>
    </location>
</feature>